<evidence type="ECO:0000313" key="5">
    <source>
        <dbReference type="Proteomes" id="UP000236161"/>
    </source>
</evidence>
<dbReference type="GO" id="GO:0016567">
    <property type="term" value="P:protein ubiquitination"/>
    <property type="evidence" value="ECO:0007669"/>
    <property type="project" value="UniProtKB-UniPathway"/>
</dbReference>
<dbReference type="PANTHER" id="PTHR45676:SF88">
    <property type="entry name" value="RING-H2 FINGER PROTEIN ATL33"/>
    <property type="match status" value="1"/>
</dbReference>
<gene>
    <name evidence="4" type="primary">ATL54</name>
    <name evidence="4" type="ORF">AXF42_Ash009600</name>
</gene>
<dbReference type="AlphaFoldDB" id="A0A2I0B996"/>
<keyword evidence="2" id="KW-0472">Membrane</keyword>
<dbReference type="Gene3D" id="3.30.40.10">
    <property type="entry name" value="Zinc/RING finger domain, C3HC4 (zinc finger)"/>
    <property type="match status" value="1"/>
</dbReference>
<dbReference type="InterPro" id="IPR001841">
    <property type="entry name" value="Znf_RING"/>
</dbReference>
<evidence type="ECO:0000256" key="1">
    <source>
        <dbReference type="PROSITE-ProRule" id="PRU00175"/>
    </source>
</evidence>
<name>A0A2I0B996_9ASPA</name>
<keyword evidence="1" id="KW-0862">Zinc</keyword>
<dbReference type="GO" id="GO:0008270">
    <property type="term" value="F:zinc ion binding"/>
    <property type="evidence" value="ECO:0007669"/>
    <property type="project" value="UniProtKB-KW"/>
</dbReference>
<protein>
    <submittedName>
        <fullName evidence="4">RING-H2 finger protein ATL54</fullName>
        <ecNumber evidence="4">2.3.-.-</ecNumber>
    </submittedName>
</protein>
<organism evidence="4 5">
    <name type="scientific">Apostasia shenzhenica</name>
    <dbReference type="NCBI Taxonomy" id="1088818"/>
    <lineage>
        <taxon>Eukaryota</taxon>
        <taxon>Viridiplantae</taxon>
        <taxon>Streptophyta</taxon>
        <taxon>Embryophyta</taxon>
        <taxon>Tracheophyta</taxon>
        <taxon>Spermatophyta</taxon>
        <taxon>Magnoliopsida</taxon>
        <taxon>Liliopsida</taxon>
        <taxon>Asparagales</taxon>
        <taxon>Orchidaceae</taxon>
        <taxon>Apostasioideae</taxon>
        <taxon>Apostasia</taxon>
    </lineage>
</organism>
<keyword evidence="2" id="KW-1133">Transmembrane helix</keyword>
<keyword evidence="4" id="KW-0808">Transferase</keyword>
<dbReference type="EC" id="2.3.-.-" evidence="4"/>
<dbReference type="SMART" id="SM00184">
    <property type="entry name" value="RING"/>
    <property type="match status" value="1"/>
</dbReference>
<accession>A0A2I0B996</accession>
<evidence type="ECO:0000256" key="2">
    <source>
        <dbReference type="SAM" id="Phobius"/>
    </source>
</evidence>
<dbReference type="Pfam" id="PF13639">
    <property type="entry name" value="zf-RING_2"/>
    <property type="match status" value="1"/>
</dbReference>
<dbReference type="InterPro" id="IPR013083">
    <property type="entry name" value="Znf_RING/FYVE/PHD"/>
</dbReference>
<dbReference type="PANTHER" id="PTHR45676">
    <property type="entry name" value="RING-H2 FINGER PROTEIN ATL51-RELATED"/>
    <property type="match status" value="1"/>
</dbReference>
<keyword evidence="1" id="KW-0863">Zinc-finger</keyword>
<sequence length="124" mass="13811">MLYLYYFLLGAAAAAILLLVGAAVAIVCSSSLKLRRLFAAAAGRIFTDEEVRWTIPARKYRRGEEEPASDCPVCLSVLADGEEIRQLPQCKHFFHSCCIDRWLALHFNCPVCRRGILPLSPSLV</sequence>
<reference evidence="4 5" key="1">
    <citation type="journal article" date="2017" name="Nature">
        <title>The Apostasia genome and the evolution of orchids.</title>
        <authorList>
            <person name="Zhang G.Q."/>
            <person name="Liu K.W."/>
            <person name="Li Z."/>
            <person name="Lohaus R."/>
            <person name="Hsiao Y.Y."/>
            <person name="Niu S.C."/>
            <person name="Wang J.Y."/>
            <person name="Lin Y.C."/>
            <person name="Xu Q."/>
            <person name="Chen L.J."/>
            <person name="Yoshida K."/>
            <person name="Fujiwara S."/>
            <person name="Wang Z.W."/>
            <person name="Zhang Y.Q."/>
            <person name="Mitsuda N."/>
            <person name="Wang M."/>
            <person name="Liu G.H."/>
            <person name="Pecoraro L."/>
            <person name="Huang H.X."/>
            <person name="Xiao X.J."/>
            <person name="Lin M."/>
            <person name="Wu X.Y."/>
            <person name="Wu W.L."/>
            <person name="Chen Y.Y."/>
            <person name="Chang S.B."/>
            <person name="Sakamoto S."/>
            <person name="Ohme-Takagi M."/>
            <person name="Yagi M."/>
            <person name="Zeng S.J."/>
            <person name="Shen C.Y."/>
            <person name="Yeh C.M."/>
            <person name="Luo Y.B."/>
            <person name="Tsai W.C."/>
            <person name="Van de Peer Y."/>
            <person name="Liu Z.J."/>
        </authorList>
    </citation>
    <scope>NUCLEOTIDE SEQUENCE [LARGE SCALE GENOMIC DNA]</scope>
    <source>
        <strain evidence="5">cv. Shenzhen</strain>
        <tissue evidence="4">Stem</tissue>
    </source>
</reference>
<dbReference type="GO" id="GO:0016746">
    <property type="term" value="F:acyltransferase activity"/>
    <property type="evidence" value="ECO:0007669"/>
    <property type="project" value="UniProtKB-KW"/>
</dbReference>
<keyword evidence="5" id="KW-1185">Reference proteome</keyword>
<dbReference type="EMBL" id="KZ451905">
    <property type="protein sequence ID" value="PKA64378.1"/>
    <property type="molecule type" value="Genomic_DNA"/>
</dbReference>
<evidence type="ECO:0000313" key="4">
    <source>
        <dbReference type="EMBL" id="PKA64378.1"/>
    </source>
</evidence>
<keyword evidence="4" id="KW-0012">Acyltransferase</keyword>
<dbReference type="UniPathway" id="UPA00143"/>
<dbReference type="SUPFAM" id="SSF57850">
    <property type="entry name" value="RING/U-box"/>
    <property type="match status" value="1"/>
</dbReference>
<feature type="transmembrane region" description="Helical" evidence="2">
    <location>
        <begin position="6"/>
        <end position="28"/>
    </location>
</feature>
<proteinExistence type="predicted"/>
<dbReference type="STRING" id="1088818.A0A2I0B996"/>
<evidence type="ECO:0000259" key="3">
    <source>
        <dbReference type="PROSITE" id="PS50089"/>
    </source>
</evidence>
<dbReference type="Proteomes" id="UP000236161">
    <property type="component" value="Unassembled WGS sequence"/>
</dbReference>
<dbReference type="PROSITE" id="PS50089">
    <property type="entry name" value="ZF_RING_2"/>
    <property type="match status" value="1"/>
</dbReference>
<keyword evidence="2" id="KW-0812">Transmembrane</keyword>
<dbReference type="OrthoDB" id="656255at2759"/>
<feature type="domain" description="RING-type" evidence="3">
    <location>
        <begin position="71"/>
        <end position="113"/>
    </location>
</feature>
<keyword evidence="1" id="KW-0479">Metal-binding</keyword>